<keyword evidence="9" id="KW-1185">Reference proteome</keyword>
<evidence type="ECO:0000256" key="4">
    <source>
        <dbReference type="ARBA" id="ARBA00022989"/>
    </source>
</evidence>
<keyword evidence="4 6" id="KW-1133">Transmembrane helix</keyword>
<feature type="transmembrane region" description="Helical" evidence="6">
    <location>
        <begin position="95"/>
        <end position="117"/>
    </location>
</feature>
<feature type="domain" description="Major facilitator superfamily (MFS) profile" evidence="7">
    <location>
        <begin position="4"/>
        <end position="389"/>
    </location>
</feature>
<dbReference type="RefSeq" id="WP_201155582.1">
    <property type="nucleotide sequence ID" value="NZ_NHSD01000090.1"/>
</dbReference>
<dbReference type="Proteomes" id="UP000706333">
    <property type="component" value="Unassembled WGS sequence"/>
</dbReference>
<dbReference type="PANTHER" id="PTHR43124:SF3">
    <property type="entry name" value="CHLORAMPHENICOL EFFLUX PUMP RV0191"/>
    <property type="match status" value="1"/>
</dbReference>
<evidence type="ECO:0000313" key="9">
    <source>
        <dbReference type="Proteomes" id="UP000706333"/>
    </source>
</evidence>
<keyword evidence="5 6" id="KW-0472">Membrane</keyword>
<evidence type="ECO:0000256" key="3">
    <source>
        <dbReference type="ARBA" id="ARBA00022692"/>
    </source>
</evidence>
<evidence type="ECO:0000256" key="2">
    <source>
        <dbReference type="ARBA" id="ARBA00022475"/>
    </source>
</evidence>
<proteinExistence type="predicted"/>
<evidence type="ECO:0000256" key="6">
    <source>
        <dbReference type="SAM" id="Phobius"/>
    </source>
</evidence>
<feature type="transmembrane region" description="Helical" evidence="6">
    <location>
        <begin position="200"/>
        <end position="218"/>
    </location>
</feature>
<organism evidence="8 9">
    <name type="scientific">Rhodobaculum claviforme</name>
    <dbReference type="NCBI Taxonomy" id="1549854"/>
    <lineage>
        <taxon>Bacteria</taxon>
        <taxon>Pseudomonadati</taxon>
        <taxon>Pseudomonadota</taxon>
        <taxon>Alphaproteobacteria</taxon>
        <taxon>Rhodobacterales</taxon>
        <taxon>Paracoccaceae</taxon>
        <taxon>Rhodobaculum</taxon>
    </lineage>
</organism>
<feature type="transmembrane region" description="Helical" evidence="6">
    <location>
        <begin position="238"/>
        <end position="257"/>
    </location>
</feature>
<evidence type="ECO:0000313" key="8">
    <source>
        <dbReference type="EMBL" id="MBK5926059.1"/>
    </source>
</evidence>
<name>A0A934TF30_9RHOB</name>
<dbReference type="InterPro" id="IPR020846">
    <property type="entry name" value="MFS_dom"/>
</dbReference>
<dbReference type="SUPFAM" id="SSF103473">
    <property type="entry name" value="MFS general substrate transporter"/>
    <property type="match status" value="1"/>
</dbReference>
<dbReference type="GO" id="GO:0005886">
    <property type="term" value="C:plasma membrane"/>
    <property type="evidence" value="ECO:0007669"/>
    <property type="project" value="UniProtKB-SubCell"/>
</dbReference>
<dbReference type="InterPro" id="IPR011701">
    <property type="entry name" value="MFS"/>
</dbReference>
<dbReference type="GO" id="GO:0022857">
    <property type="term" value="F:transmembrane transporter activity"/>
    <property type="evidence" value="ECO:0007669"/>
    <property type="project" value="InterPro"/>
</dbReference>
<gene>
    <name evidence="8" type="ORF">CCR87_01590</name>
</gene>
<reference evidence="8" key="1">
    <citation type="submission" date="2017-05" db="EMBL/GenBank/DDBJ databases">
        <authorList>
            <person name="Imhoff J.F."/>
            <person name="Rahn T."/>
            <person name="Kuenzel S."/>
            <person name="Neulinger S.C."/>
        </authorList>
    </citation>
    <scope>NUCLEOTIDE SEQUENCE</scope>
    <source>
        <strain evidence="8">LMG 28126</strain>
    </source>
</reference>
<keyword evidence="2" id="KW-1003">Cell membrane</keyword>
<dbReference type="PROSITE" id="PS50850">
    <property type="entry name" value="MFS"/>
    <property type="match status" value="1"/>
</dbReference>
<evidence type="ECO:0000256" key="5">
    <source>
        <dbReference type="ARBA" id="ARBA00023136"/>
    </source>
</evidence>
<feature type="transmembrane region" description="Helical" evidence="6">
    <location>
        <begin position="294"/>
        <end position="313"/>
    </location>
</feature>
<feature type="transmembrane region" description="Helical" evidence="6">
    <location>
        <begin position="46"/>
        <end position="63"/>
    </location>
</feature>
<dbReference type="EMBL" id="NHSD01000090">
    <property type="protein sequence ID" value="MBK5926059.1"/>
    <property type="molecule type" value="Genomic_DNA"/>
</dbReference>
<feature type="transmembrane region" description="Helical" evidence="6">
    <location>
        <begin position="70"/>
        <end position="89"/>
    </location>
</feature>
<feature type="transmembrane region" description="Helical" evidence="6">
    <location>
        <begin position="325"/>
        <end position="344"/>
    </location>
</feature>
<accession>A0A934TF30</accession>
<keyword evidence="3 6" id="KW-0812">Transmembrane</keyword>
<comment type="subcellular location">
    <subcellularLocation>
        <location evidence="1">Cell membrane</location>
        <topology evidence="1">Multi-pass membrane protein</topology>
    </subcellularLocation>
</comment>
<feature type="transmembrane region" description="Helical" evidence="6">
    <location>
        <begin position="269"/>
        <end position="288"/>
    </location>
</feature>
<feature type="transmembrane region" description="Helical" evidence="6">
    <location>
        <begin position="160"/>
        <end position="179"/>
    </location>
</feature>
<evidence type="ECO:0000256" key="1">
    <source>
        <dbReference type="ARBA" id="ARBA00004651"/>
    </source>
</evidence>
<evidence type="ECO:0000259" key="7">
    <source>
        <dbReference type="PROSITE" id="PS50850"/>
    </source>
</evidence>
<reference evidence="8" key="2">
    <citation type="journal article" date="2020" name="Microorganisms">
        <title>Osmotic Adaptation and Compatible Solute Biosynthesis of Phototrophic Bacteria as Revealed from Genome Analyses.</title>
        <authorList>
            <person name="Imhoff J.F."/>
            <person name="Rahn T."/>
            <person name="Kunzel S."/>
            <person name="Keller A."/>
            <person name="Neulinger S.C."/>
        </authorList>
    </citation>
    <scope>NUCLEOTIDE SEQUENCE</scope>
    <source>
        <strain evidence="8">LMG 28126</strain>
    </source>
</reference>
<dbReference type="InterPro" id="IPR050189">
    <property type="entry name" value="MFS_Efflux_Transporters"/>
</dbReference>
<feature type="transmembrane region" description="Helical" evidence="6">
    <location>
        <begin position="124"/>
        <end position="148"/>
    </location>
</feature>
<dbReference type="InterPro" id="IPR036259">
    <property type="entry name" value="MFS_trans_sf"/>
</dbReference>
<dbReference type="Pfam" id="PF07690">
    <property type="entry name" value="MFS_1"/>
    <property type="match status" value="1"/>
</dbReference>
<dbReference type="AlphaFoldDB" id="A0A934TF30"/>
<dbReference type="PANTHER" id="PTHR43124">
    <property type="entry name" value="PURINE EFFLUX PUMP PBUE"/>
    <property type="match status" value="1"/>
</dbReference>
<dbReference type="Gene3D" id="1.20.1250.20">
    <property type="entry name" value="MFS general substrate transporter like domains"/>
    <property type="match status" value="2"/>
</dbReference>
<protein>
    <submittedName>
        <fullName evidence="8">MFS transporter</fullName>
    </submittedName>
</protein>
<comment type="caution">
    <text evidence="8">The sequence shown here is derived from an EMBL/GenBank/DDBJ whole genome shotgun (WGS) entry which is preliminary data.</text>
</comment>
<feature type="transmembrane region" description="Helical" evidence="6">
    <location>
        <begin position="364"/>
        <end position="383"/>
    </location>
</feature>
<sequence length="389" mass="39704">MRTGMAFLLMGYVLSQFYRAFLAVLAPMLTADLGITAEGLARASAWWFLAFALAQLPVGWALDRIGPGRTTAVLMGLAGGGGAVVFAAAQGPGAVMAAMALLGVGCSSVLMAAWLILARAYPPAVFATLAGALLGAGSLGNIAAAWPLTLAAEAVGWRGALLGLAGVTAAVGLAIWRFVPDPPPAPDAGTGSLLELLRMPALWLILPMVAVNYAPSAGIRGLWIGPYFDEVFGATPALIGQASLVMALAMVAGNFAYGPLDRVFRTRKGVVLAGNLAGVACLGALWAMPASSPWTAVALLAGVGFFGASYAMLMAHGRALFPPHLMGRGVTLMNLFCVGGTGVFQLASARVHTAAGPGPEAAHTALFGFFALALLVGCAIYAFSRDRTD</sequence>